<dbReference type="GeneID" id="105429733"/>
<proteinExistence type="inferred from homology"/>
<evidence type="ECO:0000256" key="7">
    <source>
        <dbReference type="ARBA" id="ARBA00029496"/>
    </source>
</evidence>
<name>A0A6I9WF95_9HYME</name>
<dbReference type="CDD" id="cd22999">
    <property type="entry name" value="SAP_SLX4"/>
    <property type="match status" value="1"/>
</dbReference>
<evidence type="ECO:0000256" key="5">
    <source>
        <dbReference type="ARBA" id="ARBA00023204"/>
    </source>
</evidence>
<feature type="region of interest" description="Disordered" evidence="8">
    <location>
        <begin position="70"/>
        <end position="93"/>
    </location>
</feature>
<feature type="region of interest" description="Disordered" evidence="8">
    <location>
        <begin position="1013"/>
        <end position="1041"/>
    </location>
</feature>
<reference evidence="11" key="1">
    <citation type="submission" date="2025-08" db="UniProtKB">
        <authorList>
            <consortium name="RefSeq"/>
        </authorList>
    </citation>
    <scope>IDENTIFICATION</scope>
</reference>
<feature type="compositionally biased region" description="Low complexity" evidence="8">
    <location>
        <begin position="73"/>
        <end position="82"/>
    </location>
</feature>
<feature type="region of interest" description="Disordered" evidence="8">
    <location>
        <begin position="1400"/>
        <end position="1455"/>
    </location>
</feature>
<dbReference type="PANTHER" id="PTHR21541:SF3">
    <property type="entry name" value="STRUCTURE-SPECIFIC ENDONUCLEASE SUBUNIT SLX4"/>
    <property type="match status" value="1"/>
</dbReference>
<keyword evidence="3" id="KW-0227">DNA damage</keyword>
<keyword evidence="6" id="KW-0539">Nucleus</keyword>
<dbReference type="RefSeq" id="XP_011641192.1">
    <property type="nucleotide sequence ID" value="XM_011642890.1"/>
</dbReference>
<feature type="domain" description="BTB" evidence="9">
    <location>
        <begin position="467"/>
        <end position="571"/>
    </location>
</feature>
<keyword evidence="10" id="KW-1185">Reference proteome</keyword>
<evidence type="ECO:0000256" key="3">
    <source>
        <dbReference type="ARBA" id="ARBA00022763"/>
    </source>
</evidence>
<dbReference type="GO" id="GO:0033557">
    <property type="term" value="C:Slx1-Slx4 complex"/>
    <property type="evidence" value="ECO:0007669"/>
    <property type="project" value="InterPro"/>
</dbReference>
<evidence type="ECO:0000256" key="6">
    <source>
        <dbReference type="ARBA" id="ARBA00023242"/>
    </source>
</evidence>
<dbReference type="SUPFAM" id="SSF54695">
    <property type="entry name" value="POZ domain"/>
    <property type="match status" value="1"/>
</dbReference>
<feature type="region of interest" description="Disordered" evidence="8">
    <location>
        <begin position="23"/>
        <end position="42"/>
    </location>
</feature>
<dbReference type="PANTHER" id="PTHR21541">
    <property type="entry name" value="BTB POZ DOMAIN CONTAINING 12"/>
    <property type="match status" value="1"/>
</dbReference>
<dbReference type="GO" id="GO:0000712">
    <property type="term" value="P:resolution of meiotic recombination intermediates"/>
    <property type="evidence" value="ECO:0007669"/>
    <property type="project" value="TreeGrafter"/>
</dbReference>
<dbReference type="PROSITE" id="PS50330">
    <property type="entry name" value="UIM"/>
    <property type="match status" value="1"/>
</dbReference>
<comment type="similarity">
    <text evidence="2">Belongs to the SLX4 family.</text>
</comment>
<evidence type="ECO:0000256" key="8">
    <source>
        <dbReference type="SAM" id="MobiDB-lite"/>
    </source>
</evidence>
<feature type="compositionally biased region" description="Low complexity" evidence="8">
    <location>
        <begin position="1021"/>
        <end position="1033"/>
    </location>
</feature>
<dbReference type="OrthoDB" id="1931232at2759"/>
<gene>
    <name evidence="11" type="primary">LOC105429733</name>
</gene>
<comment type="subcellular location">
    <subcellularLocation>
        <location evidence="1">Nucleus</location>
    </subcellularLocation>
</comment>
<sequence length="1515" mass="174464">MDVEQDGFCKSDSAKRRLKLRKNYKESADDKTHFSEHSNNDINKDTIHTYQASCDDDSILDFKSPKKIHSMQSKVVNSSKPSDNSKKKIHSKPKIINNERKLKSRKSLQNKKIPHNVQQPLIESSFFKSEKKETDSPQNSIDIKTAYVCPLCFKNFKDESSHAVHMKSCAMKNNVSTKKLMDVVELQERQAAERKSLGLLSAPILQDKKKSVPRKMASNDDPDLQLALALSKSLYEKEEMEEWDEVQIVAISSNSSVPDNNIDCLQQGTLQNFGFSSSRNTLPINNWPTSKSKKRKLIEPTILQRRTAADRERILTERIAEILMGCKDFTQRSQEEVKEFGDKERIVIKNQLLQQLRQTENTLWDRTKLIPTQNAFYVEQLSSQITPMEKKEQEINEEQNIMKLLELNVSNERCLDNKQMQKIKKIEIVKTMDNNEALTIMNTDNTCCKEKKFLDDLAVSWRKILNDSSASDIIVFVQNSKHIWAHKLVFYTRCANILLDVIPNDTEFSTVKEKICWIDTDYDVALAFLEFLYCGVIDKHSKIFHSETALSNIRALGRKYKINDLFVYLRQKMSDTAEVKHNYKNTENIHLNVETVSDFPKLGKSCNTSPNCTRDVIENIQCSQKTLQRDVNDKLHSLENNYTSARDSCILQDEKMDLKLSVEINSRSNTPTKWETSVSPDIFDDMPVTKYKNKSIVHSKDHEDANIHILLSLIKQDADADIYSQRLSTTKNAEYSEVDKDISTHSKNMELNVMEIEADSELNSLICPIDNIHEDFKESQLNSLKSPMDNMHKNSLIDILQNSKSKYTQDRSSDIMRQKSDLTLFIERVQEENAKLDLELNSDIKCHVQISPTKHKNPFYIDKDDDSEDLQSYDNNIKQSTDMKERLGRLTIMEQRIRSYATKDPKFYSRLSDEYVENIEQIRTNILSSSSNKITKSHNTLNNTQNFTLPIEKNVDISRQIITVPSVCSQSEMKNQSLNETIFDLETNEEDISMYSRYKRNHKDNSIAKYRAKMKTRNRSDSNLSDKSISSDSINEDSEIEKDDSILTQSVLTQKDKDVIVSDTEIESISSNVSHVVLENDDLNHENVTSHSQQFRKQIKDNEQNIENGKTSQLLEVEKFSETTNSEKEKSVTKSNQDKLDTTEMMFMTQRLESEPNDDQRKGSISSPIMVSSSPDFLNPESCSPVSNIESLLHNEFCIKNALETDVSKSSKFSLNFEEDIYLANVDIDKYEKQHFLEKSRSFNISDIREFKNAKTNRCNNKSNKNIKDNDIVVDDIIIDCENLDNNIVSLSQNVTNIRKLKRKSLSEGQININRLHNQAATRVQFQCNYVQNIENAKTPKIINKDVTPPPDYNDMSTPELHKKMKKYGLKAQKRGRAVRLLTHIYNELHPLVPISEETKGEQITEISSDEDEGPPLKKRNIDDGNLEKSNNGEDSSNELPCSQDSNESMSSTKETIDKEMEFYETESLSALENSSDITEAFMKLIDIDKDLHNKILQYEPVNIEELHSTLRIHD</sequence>
<keyword evidence="4" id="KW-0233">DNA recombination</keyword>
<accession>A0A6I9WF95</accession>
<dbReference type="GO" id="GO:0006281">
    <property type="term" value="P:DNA repair"/>
    <property type="evidence" value="ECO:0007669"/>
    <property type="project" value="UniProtKB-KW"/>
</dbReference>
<dbReference type="InterPro" id="IPR018574">
    <property type="entry name" value="Structure-sp_endonuc_su_Slx4"/>
</dbReference>
<evidence type="ECO:0000313" key="11">
    <source>
        <dbReference type="RefSeq" id="XP_011641192.1"/>
    </source>
</evidence>
<evidence type="ECO:0000313" key="10">
    <source>
        <dbReference type="Proteomes" id="UP000504615"/>
    </source>
</evidence>
<dbReference type="InterPro" id="IPR000210">
    <property type="entry name" value="BTB/POZ_dom"/>
</dbReference>
<feature type="compositionally biased region" description="Polar residues" evidence="8">
    <location>
        <begin position="1428"/>
        <end position="1454"/>
    </location>
</feature>
<protein>
    <recommendedName>
        <fullName evidence="7">Structure-specific endonuclease subunit SLX4</fullName>
    </recommendedName>
</protein>
<evidence type="ECO:0000259" key="9">
    <source>
        <dbReference type="Pfam" id="PF00651"/>
    </source>
</evidence>
<dbReference type="KEGG" id="pbar:105429733"/>
<organism evidence="10 11">
    <name type="scientific">Pogonomyrmex barbatus</name>
    <name type="common">red harvester ant</name>
    <dbReference type="NCBI Taxonomy" id="144034"/>
    <lineage>
        <taxon>Eukaryota</taxon>
        <taxon>Metazoa</taxon>
        <taxon>Ecdysozoa</taxon>
        <taxon>Arthropoda</taxon>
        <taxon>Hexapoda</taxon>
        <taxon>Insecta</taxon>
        <taxon>Pterygota</taxon>
        <taxon>Neoptera</taxon>
        <taxon>Endopterygota</taxon>
        <taxon>Hymenoptera</taxon>
        <taxon>Apocrita</taxon>
        <taxon>Aculeata</taxon>
        <taxon>Formicoidea</taxon>
        <taxon>Formicidae</taxon>
        <taxon>Myrmicinae</taxon>
        <taxon>Pogonomyrmex</taxon>
    </lineage>
</organism>
<keyword evidence="5" id="KW-0234">DNA repair</keyword>
<dbReference type="Proteomes" id="UP000504615">
    <property type="component" value="Unplaced"/>
</dbReference>
<evidence type="ECO:0000256" key="2">
    <source>
        <dbReference type="ARBA" id="ARBA00006661"/>
    </source>
</evidence>
<dbReference type="Gene3D" id="3.30.710.10">
    <property type="entry name" value="Potassium Channel Kv1.1, Chain A"/>
    <property type="match status" value="1"/>
</dbReference>
<evidence type="ECO:0000256" key="4">
    <source>
        <dbReference type="ARBA" id="ARBA00023172"/>
    </source>
</evidence>
<evidence type="ECO:0000256" key="1">
    <source>
        <dbReference type="ARBA" id="ARBA00004123"/>
    </source>
</evidence>
<dbReference type="Pfam" id="PF09494">
    <property type="entry name" value="Slx4"/>
    <property type="match status" value="1"/>
</dbReference>
<dbReference type="InterPro" id="IPR003903">
    <property type="entry name" value="UIM_dom"/>
</dbReference>
<dbReference type="GO" id="GO:0006260">
    <property type="term" value="P:DNA replication"/>
    <property type="evidence" value="ECO:0007669"/>
    <property type="project" value="InterPro"/>
</dbReference>
<dbReference type="Pfam" id="PF00651">
    <property type="entry name" value="BTB"/>
    <property type="match status" value="1"/>
</dbReference>
<dbReference type="InterPro" id="IPR011333">
    <property type="entry name" value="SKP1/BTB/POZ_sf"/>
</dbReference>